<organism evidence="3 4">
    <name type="scientific">Polymorphum gilvum (strain LMG 25793 / CGMCC 1.9160 / SL003B-26A1)</name>
    <dbReference type="NCBI Taxonomy" id="991905"/>
    <lineage>
        <taxon>Bacteria</taxon>
        <taxon>Pseudomonadati</taxon>
        <taxon>Pseudomonadota</taxon>
        <taxon>Alphaproteobacteria</taxon>
        <taxon>Rhodobacterales</taxon>
        <taxon>Paracoccaceae</taxon>
        <taxon>Polymorphum</taxon>
    </lineage>
</organism>
<keyword evidence="1" id="KW-0732">Signal</keyword>
<dbReference type="HOGENOM" id="CLU_108027_0_0_5"/>
<dbReference type="EMBL" id="CP002568">
    <property type="protein sequence ID" value="ADZ71179.1"/>
    <property type="molecule type" value="Genomic_DNA"/>
</dbReference>
<feature type="signal peptide" evidence="1">
    <location>
        <begin position="1"/>
        <end position="29"/>
    </location>
</feature>
<dbReference type="eggNOG" id="COG3184">
    <property type="taxonomic scope" value="Bacteria"/>
</dbReference>
<feature type="chain" id="PRO_5003284074" description="DUF2059 domain-containing protein" evidence="1">
    <location>
        <begin position="30"/>
        <end position="172"/>
    </location>
</feature>
<dbReference type="STRING" id="991905.SL003B_2756"/>
<name>F2J5C0_POLGS</name>
<evidence type="ECO:0000256" key="1">
    <source>
        <dbReference type="SAM" id="SignalP"/>
    </source>
</evidence>
<keyword evidence="4" id="KW-1185">Reference proteome</keyword>
<reference evidence="3 4" key="1">
    <citation type="journal article" date="2011" name="J. Bacteriol.">
        <title>Complete genome sequence of Polymorphum gilvum SL003B-26A1T, a crude oil-degrading bacterium from oil-polluted saline soil.</title>
        <authorList>
            <person name="Li S.G."/>
            <person name="Tang Y.Q."/>
            <person name="Nie Y."/>
            <person name="Cai M."/>
            <person name="Wu X.L."/>
        </authorList>
    </citation>
    <scope>NUCLEOTIDE SEQUENCE [LARGE SCALE GENOMIC DNA]</scope>
    <source>
        <strain evidence="4">LMG 25793 / CGMCC 1.9160 / SL003B-26A1</strain>
    </source>
</reference>
<evidence type="ECO:0000313" key="4">
    <source>
        <dbReference type="Proteomes" id="UP000008130"/>
    </source>
</evidence>
<evidence type="ECO:0000259" key="2">
    <source>
        <dbReference type="Pfam" id="PF09832"/>
    </source>
</evidence>
<proteinExistence type="predicted"/>
<dbReference type="RefSeq" id="WP_013653493.1">
    <property type="nucleotide sequence ID" value="NC_015259.1"/>
</dbReference>
<dbReference type="InterPro" id="IPR018637">
    <property type="entry name" value="DUF2059"/>
</dbReference>
<accession>F2J5C0</accession>
<dbReference type="KEGG" id="pgv:SL003B_2756"/>
<sequence length="172" mass="18925">MKRKHFFTVLPLMVAAMVAGGLSVPQAVAQEISQSHLAAARRAVVGAGALSSFDEILPILADQTKTVFVRADPALTPIIDEVTTEVALKLADRRSELNRTVYEVWARRLTEDELNKIGEFYESDLGKKLTSMAPELTALSIGAARQWQDRLSTEMVAMVREELEKRGAATNQ</sequence>
<gene>
    <name evidence="3" type="ordered locus">SL003B_2756</name>
</gene>
<dbReference type="Pfam" id="PF09832">
    <property type="entry name" value="DUF2059"/>
    <property type="match status" value="1"/>
</dbReference>
<dbReference type="AlphaFoldDB" id="F2J5C0"/>
<dbReference type="Proteomes" id="UP000008130">
    <property type="component" value="Chromosome"/>
</dbReference>
<dbReference type="PATRIC" id="fig|991905.3.peg.2825"/>
<evidence type="ECO:0000313" key="3">
    <source>
        <dbReference type="EMBL" id="ADZ71179.1"/>
    </source>
</evidence>
<feature type="domain" description="DUF2059" evidence="2">
    <location>
        <begin position="96"/>
        <end position="153"/>
    </location>
</feature>
<protein>
    <recommendedName>
        <fullName evidence="2">DUF2059 domain-containing protein</fullName>
    </recommendedName>
</protein>